<comment type="caution">
    <text evidence="1">The sequence shown here is derived from an EMBL/GenBank/DDBJ whole genome shotgun (WGS) entry which is preliminary data.</text>
</comment>
<evidence type="ECO:0000313" key="2">
    <source>
        <dbReference type="Proteomes" id="UP000297396"/>
    </source>
</evidence>
<proteinExistence type="predicted"/>
<evidence type="ECO:0008006" key="3">
    <source>
        <dbReference type="Google" id="ProtNLM"/>
    </source>
</evidence>
<gene>
    <name evidence="1" type="ORF">E4T80_03075</name>
</gene>
<sequence length="71" mass="8030">MSSCTSKVITKTEYLFPPQAYLTECQRTPFNGNTYGEAIEHLIKVTGERDLCAGQLDSLREWQARTKAGFK</sequence>
<evidence type="ECO:0000313" key="1">
    <source>
        <dbReference type="EMBL" id="TFV11973.1"/>
    </source>
</evidence>
<dbReference type="RefSeq" id="WP_135054851.1">
    <property type="nucleotide sequence ID" value="NZ_JADGLC010000005.1"/>
</dbReference>
<dbReference type="EMBL" id="SPPA01000005">
    <property type="protein sequence ID" value="TFV11973.1"/>
    <property type="molecule type" value="Genomic_DNA"/>
</dbReference>
<name>A0A4Y9K1T9_9PAST</name>
<reference evidence="1 2" key="1">
    <citation type="submission" date="2019-03" db="EMBL/GenBank/DDBJ databases">
        <title>Diversity of the mouse oral microbiome.</title>
        <authorList>
            <person name="Joseph S."/>
            <person name="Aduse-Opoku J."/>
            <person name="Curtis M."/>
            <person name="Wade W."/>
            <person name="Hashim A."/>
        </authorList>
    </citation>
    <scope>NUCLEOTIDE SEQUENCE [LARGE SCALE GENOMIC DNA]</scope>
    <source>
        <strain evidence="1 2">WT12</strain>
    </source>
</reference>
<dbReference type="InterPro" id="IPR058979">
    <property type="entry name" value="LysC-like"/>
</dbReference>
<organism evidence="1 2">
    <name type="scientific">Muribacter muris</name>
    <dbReference type="NCBI Taxonomy" id="67855"/>
    <lineage>
        <taxon>Bacteria</taxon>
        <taxon>Pseudomonadati</taxon>
        <taxon>Pseudomonadota</taxon>
        <taxon>Gammaproteobacteria</taxon>
        <taxon>Pasteurellales</taxon>
        <taxon>Pasteurellaceae</taxon>
        <taxon>Muribacter</taxon>
    </lineage>
</organism>
<dbReference type="AlphaFoldDB" id="A0A4Y9K1T9"/>
<dbReference type="Pfam" id="PF23793">
    <property type="entry name" value="LysC"/>
    <property type="match status" value="1"/>
</dbReference>
<dbReference type="Proteomes" id="UP000297396">
    <property type="component" value="Unassembled WGS sequence"/>
</dbReference>
<accession>A0A4Y9K1T9</accession>
<protein>
    <recommendedName>
        <fullName evidence="3">Lytic transglycosylase</fullName>
    </recommendedName>
</protein>
<dbReference type="OrthoDB" id="6479364at2"/>